<dbReference type="FunFam" id="1.20.5.210:FF:000001">
    <property type="entry name" value="Cytochrome b-c1 complex subunit 8"/>
    <property type="match status" value="1"/>
</dbReference>
<dbReference type="InterPro" id="IPR021858">
    <property type="entry name" value="Fun_TF"/>
</dbReference>
<evidence type="ECO:0000256" key="2">
    <source>
        <dbReference type="ARBA" id="ARBA00007668"/>
    </source>
</evidence>
<feature type="transmembrane region" description="Helical" evidence="17">
    <location>
        <begin position="62"/>
        <end position="79"/>
    </location>
</feature>
<feature type="domain" description="Zn(2)-C6 fungal-type" evidence="18">
    <location>
        <begin position="102"/>
        <end position="134"/>
    </location>
</feature>
<name>A0A8H4VYW7_9HELO</name>
<dbReference type="GO" id="GO:0045275">
    <property type="term" value="C:respiratory chain complex III"/>
    <property type="evidence" value="ECO:0007669"/>
    <property type="project" value="UniProtKB-UniRule"/>
</dbReference>
<keyword evidence="7 17" id="KW-0999">Mitochondrion inner membrane</keyword>
<evidence type="ECO:0000256" key="7">
    <source>
        <dbReference type="ARBA" id="ARBA00022792"/>
    </source>
</evidence>
<dbReference type="SUPFAM" id="SSF57701">
    <property type="entry name" value="Zn2/Cys6 DNA-binding domain"/>
    <property type="match status" value="1"/>
</dbReference>
<evidence type="ECO:0000256" key="3">
    <source>
        <dbReference type="ARBA" id="ARBA00022448"/>
    </source>
</evidence>
<dbReference type="InterPro" id="IPR036864">
    <property type="entry name" value="Zn2-C6_fun-type_DNA-bd_sf"/>
</dbReference>
<comment type="subcellular location">
    <subcellularLocation>
        <location evidence="1 17">Mitochondrion inner membrane</location>
        <topology evidence="1 17">Single-pass membrane protein</topology>
    </subcellularLocation>
</comment>
<dbReference type="InterPro" id="IPR001138">
    <property type="entry name" value="Zn2Cys6_DnaBD"/>
</dbReference>
<dbReference type="CDD" id="cd00067">
    <property type="entry name" value="GAL4"/>
    <property type="match status" value="1"/>
</dbReference>
<evidence type="ECO:0000256" key="13">
    <source>
        <dbReference type="ARBA" id="ARBA00023128"/>
    </source>
</evidence>
<protein>
    <recommendedName>
        <fullName evidence="17">Cytochrome b-c1 complex subunit 8</fullName>
    </recommendedName>
    <alternativeName>
        <fullName evidence="17">Complex III subunit 8</fullName>
    </alternativeName>
</protein>
<keyword evidence="4 17" id="KW-0679">Respiratory chain</keyword>
<evidence type="ECO:0000256" key="10">
    <source>
        <dbReference type="ARBA" id="ARBA00022989"/>
    </source>
</evidence>
<sequence>MNYDPNPNTPRGIDPVLCWGHNRMPKQKGIAIYTLSANSQRPFAGAMHNAVFNTARRVRGQFFYVVPPFVAGYLLLSWMEEKNKFLNSKEGRRQKELEEQGRIRHVKCDEEKPACNQCLRSGRKCDGYKPLQQRQAKNPFLENATPPKSSIALPILPNFDEPRQKEMFAYFVFRISGESSLYFGANFWASRVLQLSLSDAAIRYALCSLSALQQSSTESHIENTGIKPTDLRWYALRQYDHAVRCTQTLLAESSDGSEDKLIKGLVACALFVCYENFQGNYSLSHMHLQHGLQIIARECRKRRRFAIPNDIVQVFRRLELQAFSIRDSSSSFPNRKDHESTNLYLPPIMSFNSIEDPIDVVLGIFRWIALNKARSEPCPIPLEHLESATRALEEWNLEAENNLAVASKGTKEQMRRPIDLLKMYQLIMRIFIDTGLQGLETRHDDHLHHYEEILALGEGLLSTYPGTNPASSNYQFFCFDIGIMAPLFWTAFKCRESRVRRRAVELLRSVKHREGPWIGINAAIIAEFVIDIEEEGLSNEVHPNQVTESARVHVVTTTADVARGEMILTCLLRPKIGDSSWLVREGRVPFVS</sequence>
<keyword evidence="12" id="KW-0238">DNA-binding</keyword>
<dbReference type="GO" id="GO:0006122">
    <property type="term" value="P:mitochondrial electron transport, ubiquinol to cytochrome c"/>
    <property type="evidence" value="ECO:0007669"/>
    <property type="project" value="UniProtKB-UniRule"/>
</dbReference>
<dbReference type="Gene3D" id="4.10.240.10">
    <property type="entry name" value="Zn(2)-C6 fungal-type DNA-binding domain"/>
    <property type="match status" value="1"/>
</dbReference>
<dbReference type="InterPro" id="IPR004205">
    <property type="entry name" value="Cyt_bc1_su8"/>
</dbReference>
<keyword evidence="8" id="KW-0862">Zinc</keyword>
<keyword evidence="11" id="KW-0805">Transcription regulation</keyword>
<evidence type="ECO:0000256" key="6">
    <source>
        <dbReference type="ARBA" id="ARBA00022723"/>
    </source>
</evidence>
<dbReference type="EMBL" id="JAAMPI010000977">
    <property type="protein sequence ID" value="KAF4627387.1"/>
    <property type="molecule type" value="Genomic_DNA"/>
</dbReference>
<evidence type="ECO:0000256" key="11">
    <source>
        <dbReference type="ARBA" id="ARBA00023015"/>
    </source>
</evidence>
<dbReference type="InterPro" id="IPR052360">
    <property type="entry name" value="Transcr_Regulatory_Proteins"/>
</dbReference>
<dbReference type="OrthoDB" id="2593732at2759"/>
<evidence type="ECO:0000256" key="4">
    <source>
        <dbReference type="ARBA" id="ARBA00022660"/>
    </source>
</evidence>
<comment type="function">
    <text evidence="17">Component of the ubiquinol-cytochrome c oxidoreductase, a multisubunit transmembrane complex that is part of the mitochondrial electron transport chain which drives oxidative phosphorylation. The complex plays an important role in the uptake of multiple carbon sources present in different host niches.</text>
</comment>
<keyword evidence="15" id="KW-0804">Transcription</keyword>
<evidence type="ECO:0000256" key="5">
    <source>
        <dbReference type="ARBA" id="ARBA00022692"/>
    </source>
</evidence>
<evidence type="ECO:0000259" key="18">
    <source>
        <dbReference type="Pfam" id="PF00172"/>
    </source>
</evidence>
<evidence type="ECO:0000256" key="15">
    <source>
        <dbReference type="ARBA" id="ARBA00023163"/>
    </source>
</evidence>
<comment type="similarity">
    <text evidence="2 17">Belongs to the UQCRQ/QCR8 family.</text>
</comment>
<proteinExistence type="inferred from homology"/>
<dbReference type="GO" id="GO:0005743">
    <property type="term" value="C:mitochondrial inner membrane"/>
    <property type="evidence" value="ECO:0007669"/>
    <property type="project" value="UniProtKB-SubCell"/>
</dbReference>
<evidence type="ECO:0000256" key="14">
    <source>
        <dbReference type="ARBA" id="ARBA00023136"/>
    </source>
</evidence>
<evidence type="ECO:0000256" key="1">
    <source>
        <dbReference type="ARBA" id="ARBA00004434"/>
    </source>
</evidence>
<comment type="caution">
    <text evidence="19">The sequence shown here is derived from an EMBL/GenBank/DDBJ whole genome shotgun (WGS) entry which is preliminary data.</text>
</comment>
<keyword evidence="5 17" id="KW-0812">Transmembrane</keyword>
<evidence type="ECO:0000313" key="19">
    <source>
        <dbReference type="EMBL" id="KAF4627387.1"/>
    </source>
</evidence>
<dbReference type="Proteomes" id="UP000566819">
    <property type="component" value="Unassembled WGS sequence"/>
</dbReference>
<gene>
    <name evidence="19" type="ORF">G7Y89_g10768</name>
</gene>
<dbReference type="SUPFAM" id="SSF81508">
    <property type="entry name" value="Ubiquinone-binding protein QP-C of cytochrome bc1 complex (Ubiquinol-cytochrome c reductase)"/>
    <property type="match status" value="1"/>
</dbReference>
<dbReference type="Pfam" id="PF11951">
    <property type="entry name" value="Fungal_trans_2"/>
    <property type="match status" value="1"/>
</dbReference>
<dbReference type="Gene3D" id="1.20.5.210">
    <property type="entry name" value="Cytochrome b-c1 complex subunit 8"/>
    <property type="match status" value="1"/>
</dbReference>
<dbReference type="PANTHER" id="PTHR36206:SF12">
    <property type="entry name" value="ASPERCRYPTIN BIOSYNTHESIS CLUSTER-SPECIFIC TRANSCRIPTION REGULATOR ATNN-RELATED"/>
    <property type="match status" value="1"/>
</dbReference>
<evidence type="ECO:0000256" key="8">
    <source>
        <dbReference type="ARBA" id="ARBA00022833"/>
    </source>
</evidence>
<dbReference type="Pfam" id="PF02939">
    <property type="entry name" value="UcrQ"/>
    <property type="match status" value="1"/>
</dbReference>
<dbReference type="Pfam" id="PF00172">
    <property type="entry name" value="Zn_clus"/>
    <property type="match status" value="1"/>
</dbReference>
<keyword evidence="3 17" id="KW-0813">Transport</keyword>
<evidence type="ECO:0000256" key="9">
    <source>
        <dbReference type="ARBA" id="ARBA00022982"/>
    </source>
</evidence>
<keyword evidence="16" id="KW-0539">Nucleus</keyword>
<keyword evidence="14 17" id="KW-0472">Membrane</keyword>
<keyword evidence="9 17" id="KW-0249">Electron transport</keyword>
<reference evidence="19 20" key="1">
    <citation type="submission" date="2020-03" db="EMBL/GenBank/DDBJ databases">
        <title>Draft Genome Sequence of Cudoniella acicularis.</title>
        <authorList>
            <person name="Buettner E."/>
            <person name="Kellner H."/>
        </authorList>
    </citation>
    <scope>NUCLEOTIDE SEQUENCE [LARGE SCALE GENOMIC DNA]</scope>
    <source>
        <strain evidence="19 20">DSM 108380</strain>
    </source>
</reference>
<evidence type="ECO:0000256" key="17">
    <source>
        <dbReference type="RuleBase" id="RU368118"/>
    </source>
</evidence>
<keyword evidence="6" id="KW-0479">Metal-binding</keyword>
<evidence type="ECO:0000256" key="12">
    <source>
        <dbReference type="ARBA" id="ARBA00023125"/>
    </source>
</evidence>
<dbReference type="AlphaFoldDB" id="A0A8H4VYW7"/>
<dbReference type="GO" id="GO:0008270">
    <property type="term" value="F:zinc ion binding"/>
    <property type="evidence" value="ECO:0007669"/>
    <property type="project" value="InterPro"/>
</dbReference>
<evidence type="ECO:0000313" key="20">
    <source>
        <dbReference type="Proteomes" id="UP000566819"/>
    </source>
</evidence>
<dbReference type="GO" id="GO:0003677">
    <property type="term" value="F:DNA binding"/>
    <property type="evidence" value="ECO:0007669"/>
    <property type="project" value="UniProtKB-KW"/>
</dbReference>
<dbReference type="PANTHER" id="PTHR36206">
    <property type="entry name" value="ASPERCRYPTIN BIOSYNTHESIS CLUSTER-SPECIFIC TRANSCRIPTION REGULATOR ATNN-RELATED"/>
    <property type="match status" value="1"/>
</dbReference>
<dbReference type="InterPro" id="IPR036642">
    <property type="entry name" value="Cyt_bc1_su8_sf"/>
</dbReference>
<keyword evidence="13 17" id="KW-0496">Mitochondrion</keyword>
<dbReference type="GO" id="GO:0000981">
    <property type="term" value="F:DNA-binding transcription factor activity, RNA polymerase II-specific"/>
    <property type="evidence" value="ECO:0007669"/>
    <property type="project" value="InterPro"/>
</dbReference>
<organism evidence="19 20">
    <name type="scientific">Cudoniella acicularis</name>
    <dbReference type="NCBI Taxonomy" id="354080"/>
    <lineage>
        <taxon>Eukaryota</taxon>
        <taxon>Fungi</taxon>
        <taxon>Dikarya</taxon>
        <taxon>Ascomycota</taxon>
        <taxon>Pezizomycotina</taxon>
        <taxon>Leotiomycetes</taxon>
        <taxon>Helotiales</taxon>
        <taxon>Tricladiaceae</taxon>
        <taxon>Cudoniella</taxon>
    </lineage>
</organism>
<evidence type="ECO:0000256" key="16">
    <source>
        <dbReference type="ARBA" id="ARBA00023242"/>
    </source>
</evidence>
<keyword evidence="20" id="KW-1185">Reference proteome</keyword>
<comment type="subunit">
    <text evidence="17">Component of the ubiquinol-cytochrome c oxidoreductase (cytochrome b-c1 complex, complex III, CIII), a multisubunit enzyme composed of 3 respiratory subunits cytochrome b, cytochrome c1 and Rieske protein, 2 core protein subunits, and additional low-molecular weight protein subunits. The complex exists as an obligatory dimer and forms supercomplexes (SCs) in the inner mitochondrial membrane with cytochrome c oxidase (complex IV, CIV).</text>
</comment>
<accession>A0A8H4VYW7</accession>
<keyword evidence="10 17" id="KW-1133">Transmembrane helix</keyword>